<accession>D2W0F6</accession>
<sequence>MFESVVAKVLTATLGDYIENLDKQSLSVGVWNGKFKLTDLIVKRSALDLLDLPFSVVNGTVGLIEADIPWKSISTSSIKVRLSDIMLVVQPRRCEKIDETSERKRQRMVKQRKLTQYELRRKSENEVSNAASQATTTNQTEETNEKNEKNEKKQEGFVSRLTETIINNLQIEINNIHVRYEDDSDERFKVVMGATLESLSMSSCDVNWQESFLATTAKTFFKKLTLRNLSVYMNNNETELFSLMKNDLDNRKFIEHMRNIIVEKKNYRRFVLSPVNGELLLCMQKDEALDLERPRISAELRLESVNATLDERQYRNIQSTLDYITQFMEKPFDRPMFNSQNECQQYLSQSTDEKVTQFKNYMLMFKRSKKVAWLQPLTKDEAEKLLELEDFIHVDDIMKLREAAYLEIQIEEQKYKQKKKESSYWSKWFGSIDKTIEVTEEDRVEFSKLFGLEEDKGPSFILPPHFVNFALKVKINTIGVKLRNASTRTAAPDSVAVFELTQLLVDFKLRVEGFNVEVSLGGVSGVDNFSTRNEQSISEYYNFVKTNSVGNFVEFKMDSNPMNGVEQMDCKVGNLNVVLNLSLIQKMLSIFILPKYLQRSQFTAPSLPDTLKITKKILNAELDSISVIIPDTLSGKEYFQAHLGHSKLTKINEKIDISLTPIKLLHIGEAEDFTIIQPTDFSISMVQTIDQNLIDVKSTPLMVDVNPQVVTQLVRLGDTVSHFTNNPFGSSKESILIVNNVQMKLPKQEELSSAHIQLHDDGRLLVFKEESSLAPSHNIYFNTVQFHTETNSFKVVDFEFVLSNAKTFEEWKKNLESLLNKSISKAPLPPAIETIVNFSLDSIVLRALNDSSSSEVVAMAQANGLHTNVLARPNDNQVKVTLREITLHDGNQRKIFFSDHSTNIIEISIILCSNKESEFASQHSSKMFLNIKLSDMNLIFNTGIITKLFLFSKKINFEKESPIVMITEDDSEDIFKHEMKLQGEISKILVDLEREDSSKLANFSLSSLNVNLYMGKNSLSCEGDIGTAYLSQPNSTSTYPYILSPKYLGDRSLIRFAYSQTDDEPVMNIENSTRVVRGFTEKKSLKLAMASIQFIFISQFIEDIQSYFQDGPLWEALENGGKMISDYSKELISQQDKKLEIISMDIKVEDPVVIAPIQDNTFTVHLGNIRLTNKGDWVENGIPCDSYSMIFNRMNLQTKINGIEKTVTSPFNVALGLKRVLKKDHFPSMYLDIEIVPKVLFTLEHAQYLLLFQLIDSFNKKPSESNEKKQAEDLEKKDSLTLIAFIRIKSFELDVKSVAENTDLAKLEVEDFQMRYFKEQSGDNMQFLVKSIIGTDLRAEKNEYFTQFITTHSKTTKCLSGSMITRGKKNEISLQINNPIVTIIPQVFKELQEFFSTMKLATEPQEEKKPEKEIKEDDLMISVKCNDIRVALPANNFNQLAFVMRCKQFSMEDIHNFNIHDLDLSFQKNRNKYDEYTNYILHPISLNVSYTDTLIIQTTRAINIRISTSIIHQIRQVMDMFTSELSKIKKTTETKLPPYQINNLPNNKVDLSYFANFFASFNQETRSETFKFEAYLVSGISILLVTDRNEIDLPALQLDIEQAIISDFIRISNIQLLCFNLNYGVWESLVEPFTVSGSRKGSNYILDIPKCLLNFNKNTFEIFKSIMESKERSVITRTFYPTIVRNMHPTPITINDQLLEDGQEYIVQGEVSSISFIINNQTFVFSLKKKPGTHILSSECLLTVEIVDGTSYFTIHSLYSIENQTDVTFEVLYNSKRCGKLSPNQVKYLPNAPFDKTNLKIRPSYSDEYMSPTFEDQNSSQFIFMNKTSSFYCEYVEDIGRNMKNFTISPPLKLENRTPIELDMEINGKKFSLQKESSLYYYYANKDFSVNILTNNPSFSDQSFSATTSKTMQICTNGKTIPQKQEPKKSKSFAEIVIRAPFWIFNDLELPININGINILPFNYTTMNINNLTICRDDKNKFTPNLDKIPHDTMDLWKLGDKRMVYYLRETDESKYMYLRERYYIRNNTKFDLNITFEKNSFSVAAGKTQPYSHYNDSLPKMKITLGEEENIVETKCQQELSLKFGKFLNAKLLLKEQEGSMFVVINEILLPEFYVVNSTDLEIVIDKEGLAPKNIKPYLNMPQSVIIDTISEIITLNKITMNKETMKKVGDEEIYYTLIPYQQVIILHIHKKKKTEEKDYELAVDVTFYSIGISIIGESQELAFIHFDQLFTKFGMLNTQFCVYTKLRGLQVDDHNEQEVNPVQFVNINSSEQSFIEFTIEKNGNYFETVSVTIREMLFSSNNIFIQKMSDVFASAMKQMKAVQETKLNQFLQYFEVEESEKMFFGKFELNPLKVDASFKVKPSNDLKYDLVYILSSYGTKFTHIENAIIRIYDFKLPQSSFVTMQDVMERVGKHYKRQIKYNLLSIIGSLNTFGSPIQLFGDLASGVTSLFYEPANAITEGPHMFLLGVGKGSVGFISNSVKGVTGFTSTITGTVGNTLSIFTLDRDFVEKRDRIMERKPANIFQGIGQGMQVLFTGLIDGGVGIIAQPIKGARKEGALGLAKGVVLGIVGIPTKPVVGMIDFSIKQMQGIRNFNQSSLHKIRENPRMLFNGVIKPYKENMELFLRLIHKSQQSIEFNILIPLGKTLAITNRHLLIPQSTNSNALQVVELNQVEAIEQVDDDNVKIRVANQTSYCVYLNVEAATVRALVDKMLRELSTN</sequence>
<dbReference type="EMBL" id="GG738918">
    <property type="protein sequence ID" value="EFC37423.1"/>
    <property type="molecule type" value="Genomic_DNA"/>
</dbReference>
<feature type="domain" description="Chorein N-terminal" evidence="4">
    <location>
        <begin position="1"/>
        <end position="331"/>
    </location>
</feature>
<name>D2W0F6_NAEGR</name>
<organism evidence="6">
    <name type="scientific">Naegleria gruberi</name>
    <name type="common">Amoeba</name>
    <dbReference type="NCBI Taxonomy" id="5762"/>
    <lineage>
        <taxon>Eukaryota</taxon>
        <taxon>Discoba</taxon>
        <taxon>Heterolobosea</taxon>
        <taxon>Tetramitia</taxon>
        <taxon>Eutetramitia</taxon>
        <taxon>Vahlkampfiidae</taxon>
        <taxon>Naegleria</taxon>
    </lineage>
</organism>
<dbReference type="Proteomes" id="UP000006671">
    <property type="component" value="Unassembled WGS sequence"/>
</dbReference>
<evidence type="ECO:0000256" key="1">
    <source>
        <dbReference type="ARBA" id="ARBA00006545"/>
    </source>
</evidence>
<evidence type="ECO:0000256" key="2">
    <source>
        <dbReference type="ARBA" id="ARBA00022448"/>
    </source>
</evidence>
<dbReference type="PANTHER" id="PTHR16166:SF93">
    <property type="entry name" value="INTERMEMBRANE LIPID TRANSFER PROTEIN VPS13"/>
    <property type="match status" value="1"/>
</dbReference>
<evidence type="ECO:0000259" key="4">
    <source>
        <dbReference type="Pfam" id="PF12624"/>
    </source>
</evidence>
<evidence type="ECO:0000313" key="6">
    <source>
        <dbReference type="Proteomes" id="UP000006671"/>
    </source>
</evidence>
<dbReference type="GeneID" id="8861070"/>
<dbReference type="RefSeq" id="XP_002670167.1">
    <property type="nucleotide sequence ID" value="XM_002670121.1"/>
</dbReference>
<evidence type="ECO:0000256" key="3">
    <source>
        <dbReference type="SAM" id="MobiDB-lite"/>
    </source>
</evidence>
<protein>
    <submittedName>
        <fullName evidence="5">Predicted protein</fullName>
    </submittedName>
</protein>
<dbReference type="eggNOG" id="KOG1809">
    <property type="taxonomic scope" value="Eukaryota"/>
</dbReference>
<dbReference type="OMA" id="TIHISCE"/>
<dbReference type="KEGG" id="ngr:NAEGRDRAFT_74840"/>
<reference evidence="5 6" key="1">
    <citation type="journal article" date="2010" name="Cell">
        <title>The genome of Naegleria gruberi illuminates early eukaryotic versatility.</title>
        <authorList>
            <person name="Fritz-Laylin L.K."/>
            <person name="Prochnik S.E."/>
            <person name="Ginger M.L."/>
            <person name="Dacks J.B."/>
            <person name="Carpenter M.L."/>
            <person name="Field M.C."/>
            <person name="Kuo A."/>
            <person name="Paredez A."/>
            <person name="Chapman J."/>
            <person name="Pham J."/>
            <person name="Shu S."/>
            <person name="Neupane R."/>
            <person name="Cipriano M."/>
            <person name="Mancuso J."/>
            <person name="Tu H."/>
            <person name="Salamov A."/>
            <person name="Lindquist E."/>
            <person name="Shapiro H."/>
            <person name="Lucas S."/>
            <person name="Grigoriev I.V."/>
            <person name="Cande W.Z."/>
            <person name="Fulton C."/>
            <person name="Rokhsar D.S."/>
            <person name="Dawson S.C."/>
        </authorList>
    </citation>
    <scope>NUCLEOTIDE SEQUENCE [LARGE SCALE GENOMIC DNA]</scope>
    <source>
        <strain evidence="5 6">NEG-M</strain>
    </source>
</reference>
<evidence type="ECO:0000313" key="5">
    <source>
        <dbReference type="EMBL" id="EFC37423.1"/>
    </source>
</evidence>
<dbReference type="InterPro" id="IPR026847">
    <property type="entry name" value="VPS13"/>
</dbReference>
<dbReference type="PANTHER" id="PTHR16166">
    <property type="entry name" value="VACUOLAR PROTEIN SORTING-ASSOCIATED PROTEIN VPS13"/>
    <property type="match status" value="1"/>
</dbReference>
<dbReference type="VEuPathDB" id="AmoebaDB:NAEGRDRAFT_74840"/>
<comment type="similarity">
    <text evidence="1">Belongs to the VPS13 family.</text>
</comment>
<dbReference type="GO" id="GO:0045053">
    <property type="term" value="P:protein retention in Golgi apparatus"/>
    <property type="evidence" value="ECO:0007669"/>
    <property type="project" value="TreeGrafter"/>
</dbReference>
<keyword evidence="2" id="KW-0813">Transport</keyword>
<gene>
    <name evidence="5" type="ORF">NAEGRDRAFT_74840</name>
</gene>
<feature type="compositionally biased region" description="Basic and acidic residues" evidence="3">
    <location>
        <begin position="143"/>
        <end position="155"/>
    </location>
</feature>
<feature type="region of interest" description="Disordered" evidence="3">
    <location>
        <begin position="122"/>
        <end position="155"/>
    </location>
</feature>
<keyword evidence="6" id="KW-1185">Reference proteome</keyword>
<dbReference type="OrthoDB" id="428159at2759"/>
<dbReference type="STRING" id="5762.D2W0F6"/>
<dbReference type="GO" id="GO:0006623">
    <property type="term" value="P:protein targeting to vacuole"/>
    <property type="evidence" value="ECO:0007669"/>
    <property type="project" value="TreeGrafter"/>
</dbReference>
<proteinExistence type="inferred from homology"/>
<dbReference type="Pfam" id="PF12624">
    <property type="entry name" value="VPS13_N"/>
    <property type="match status" value="1"/>
</dbReference>
<dbReference type="InterPro" id="IPR026854">
    <property type="entry name" value="VPS13_N"/>
</dbReference>
<dbReference type="InParanoid" id="D2W0F6"/>